<name>A0A8J7WPS5_9ACTN</name>
<evidence type="ECO:0000256" key="3">
    <source>
        <dbReference type="ARBA" id="ARBA00023159"/>
    </source>
</evidence>
<dbReference type="Proteomes" id="UP000677913">
    <property type="component" value="Unassembled WGS sequence"/>
</dbReference>
<evidence type="ECO:0000313" key="7">
    <source>
        <dbReference type="Proteomes" id="UP000677913"/>
    </source>
</evidence>
<dbReference type="PANTHER" id="PTHR30204:SF90">
    <property type="entry name" value="HTH-TYPE TRANSCRIPTIONAL ACTIVATOR MTA"/>
    <property type="match status" value="1"/>
</dbReference>
<dbReference type="PROSITE" id="PS00552">
    <property type="entry name" value="HTH_MERR_1"/>
    <property type="match status" value="1"/>
</dbReference>
<dbReference type="InterPro" id="IPR000551">
    <property type="entry name" value="MerR-type_HTH_dom"/>
</dbReference>
<evidence type="ECO:0000256" key="1">
    <source>
        <dbReference type="ARBA" id="ARBA00023015"/>
    </source>
</evidence>
<evidence type="ECO:0000256" key="2">
    <source>
        <dbReference type="ARBA" id="ARBA00023125"/>
    </source>
</evidence>
<evidence type="ECO:0000259" key="5">
    <source>
        <dbReference type="PROSITE" id="PS50937"/>
    </source>
</evidence>
<keyword evidence="3" id="KW-0010">Activator</keyword>
<reference evidence="6" key="1">
    <citation type="submission" date="2021-04" db="EMBL/GenBank/DDBJ databases">
        <title>Genome based classification of Actinospica acidithermotolerans sp. nov., an actinobacterium isolated from an Indonesian hot spring.</title>
        <authorList>
            <person name="Kusuma A.B."/>
            <person name="Putra K.E."/>
            <person name="Nafisah S."/>
            <person name="Loh J."/>
            <person name="Nouioui I."/>
            <person name="Goodfellow M."/>
        </authorList>
    </citation>
    <scope>NUCLEOTIDE SEQUENCE</scope>
    <source>
        <strain evidence="6">DSM 45618</strain>
    </source>
</reference>
<dbReference type="GO" id="GO:0003677">
    <property type="term" value="F:DNA binding"/>
    <property type="evidence" value="ECO:0007669"/>
    <property type="project" value="UniProtKB-KW"/>
</dbReference>
<dbReference type="SUPFAM" id="SSF89082">
    <property type="entry name" value="Antibiotic binding domain of TipA-like multidrug resistance regulators"/>
    <property type="match status" value="1"/>
</dbReference>
<keyword evidence="2" id="KW-0238">DNA-binding</keyword>
<organism evidence="6 7">
    <name type="scientific">Actinocrinis puniceicyclus</name>
    <dbReference type="NCBI Taxonomy" id="977794"/>
    <lineage>
        <taxon>Bacteria</taxon>
        <taxon>Bacillati</taxon>
        <taxon>Actinomycetota</taxon>
        <taxon>Actinomycetes</taxon>
        <taxon>Catenulisporales</taxon>
        <taxon>Actinospicaceae</taxon>
        <taxon>Actinocrinis</taxon>
    </lineage>
</organism>
<dbReference type="InterPro" id="IPR047057">
    <property type="entry name" value="MerR_fam"/>
</dbReference>
<dbReference type="InterPro" id="IPR012925">
    <property type="entry name" value="TipAS_dom"/>
</dbReference>
<dbReference type="SMART" id="SM00422">
    <property type="entry name" value="HTH_MERR"/>
    <property type="match status" value="1"/>
</dbReference>
<gene>
    <name evidence="6" type="ORF">KGA66_09550</name>
</gene>
<keyword evidence="1" id="KW-0805">Transcription regulation</keyword>
<accession>A0A8J7WPS5</accession>
<dbReference type="InterPro" id="IPR009061">
    <property type="entry name" value="DNA-bd_dom_put_sf"/>
</dbReference>
<evidence type="ECO:0000256" key="4">
    <source>
        <dbReference type="ARBA" id="ARBA00023163"/>
    </source>
</evidence>
<dbReference type="AlphaFoldDB" id="A0A8J7WPS5"/>
<keyword evidence="4" id="KW-0804">Transcription</keyword>
<dbReference type="InterPro" id="IPR036244">
    <property type="entry name" value="TipA-like_antibiotic-bd"/>
</dbReference>
<dbReference type="SUPFAM" id="SSF46955">
    <property type="entry name" value="Putative DNA-binding domain"/>
    <property type="match status" value="1"/>
</dbReference>
<dbReference type="Gene3D" id="1.10.1660.10">
    <property type="match status" value="1"/>
</dbReference>
<dbReference type="PANTHER" id="PTHR30204">
    <property type="entry name" value="REDOX-CYCLING DRUG-SENSING TRANSCRIPTIONAL ACTIVATOR SOXR"/>
    <property type="match status" value="1"/>
</dbReference>
<dbReference type="GO" id="GO:0003700">
    <property type="term" value="F:DNA-binding transcription factor activity"/>
    <property type="evidence" value="ECO:0007669"/>
    <property type="project" value="InterPro"/>
</dbReference>
<evidence type="ECO:0000313" key="6">
    <source>
        <dbReference type="EMBL" id="MBS2963289.1"/>
    </source>
</evidence>
<sequence length="248" mass="27977">MSWTIAQVARLSRITTRTLRHYDAIGLLRPAGTGPGGVRMYEREQLLRLQRILLLRDLGLGLDAIASVIDDQDRRGTREVLGRHRAWLLAESERLARLAGTVQLTIDELSGGAQMDVEELFEGFDPARYEREVEQRWPLAAAESRRRTGDWSRREFAGAAQRGVDLARRFAGFAAGSVPVDDARTQEAVAEHYQWVCLFWTPDAAAYRGLGEMYVADERFRQYYDKHGRGTAQYVCDAMAVYAAANLP</sequence>
<dbReference type="EMBL" id="JAGSXH010000024">
    <property type="protein sequence ID" value="MBS2963289.1"/>
    <property type="molecule type" value="Genomic_DNA"/>
</dbReference>
<protein>
    <submittedName>
        <fullName evidence="6">TipAS antibiotic-recognition domain-containing protein</fullName>
    </submittedName>
</protein>
<dbReference type="Pfam" id="PF07739">
    <property type="entry name" value="TipAS"/>
    <property type="match status" value="1"/>
</dbReference>
<comment type="caution">
    <text evidence="6">The sequence shown here is derived from an EMBL/GenBank/DDBJ whole genome shotgun (WGS) entry which is preliminary data.</text>
</comment>
<feature type="domain" description="HTH merR-type" evidence="5">
    <location>
        <begin position="1"/>
        <end position="71"/>
    </location>
</feature>
<dbReference type="Pfam" id="PF13411">
    <property type="entry name" value="MerR_1"/>
    <property type="match status" value="1"/>
</dbReference>
<proteinExistence type="predicted"/>
<keyword evidence="7" id="KW-1185">Reference proteome</keyword>
<dbReference type="PROSITE" id="PS50937">
    <property type="entry name" value="HTH_MERR_2"/>
    <property type="match status" value="1"/>
</dbReference>
<dbReference type="Gene3D" id="1.10.490.50">
    <property type="entry name" value="Antibiotic binding domain of TipA-like multidrug resistance regulators"/>
    <property type="match status" value="1"/>
</dbReference>